<dbReference type="SUPFAM" id="SSF51197">
    <property type="entry name" value="Clavaminate synthase-like"/>
    <property type="match status" value="1"/>
</dbReference>
<feature type="domain" description="Fe2OG dioxygenase" evidence="9">
    <location>
        <begin position="198"/>
        <end position="301"/>
    </location>
</feature>
<dbReference type="OrthoDB" id="440901at2759"/>
<evidence type="ECO:0000256" key="2">
    <source>
        <dbReference type="ARBA" id="ARBA00022723"/>
    </source>
</evidence>
<dbReference type="InterPro" id="IPR005123">
    <property type="entry name" value="Oxoglu/Fe-dep_dioxygenase_dom"/>
</dbReference>
<evidence type="ECO:0000256" key="6">
    <source>
        <dbReference type="ARBA" id="ARBA00023004"/>
    </source>
</evidence>
<reference evidence="11" key="2">
    <citation type="submission" date="2024-04" db="EMBL/GenBank/DDBJ databases">
        <authorList>
            <person name="Chen Y."/>
            <person name="Shah S."/>
            <person name="Dougan E. K."/>
            <person name="Thang M."/>
            <person name="Chan C."/>
        </authorList>
    </citation>
    <scope>NUCLEOTIDE SEQUENCE [LARGE SCALE GENOMIC DNA]</scope>
</reference>
<evidence type="ECO:0000313" key="12">
    <source>
        <dbReference type="Proteomes" id="UP001152797"/>
    </source>
</evidence>
<evidence type="ECO:0000256" key="5">
    <source>
        <dbReference type="ARBA" id="ARBA00023002"/>
    </source>
</evidence>
<feature type="non-terminal residue" evidence="10">
    <location>
        <position position="502"/>
    </location>
</feature>
<dbReference type="Gene3D" id="2.60.120.620">
    <property type="entry name" value="q2cbj1_9rhob like domain"/>
    <property type="match status" value="1"/>
</dbReference>
<feature type="compositionally biased region" description="Basic residues" evidence="8">
    <location>
        <begin position="1"/>
        <end position="10"/>
    </location>
</feature>
<evidence type="ECO:0000313" key="10">
    <source>
        <dbReference type="EMBL" id="CAI3994495.1"/>
    </source>
</evidence>
<keyword evidence="6" id="KW-0408">Iron</keyword>
<gene>
    <name evidence="10" type="ORF">C1SCF055_LOCUS21140</name>
</gene>
<organism evidence="10">
    <name type="scientific">Cladocopium goreaui</name>
    <dbReference type="NCBI Taxonomy" id="2562237"/>
    <lineage>
        <taxon>Eukaryota</taxon>
        <taxon>Sar</taxon>
        <taxon>Alveolata</taxon>
        <taxon>Dinophyceae</taxon>
        <taxon>Suessiales</taxon>
        <taxon>Symbiodiniaceae</taxon>
        <taxon>Cladocopium</taxon>
    </lineage>
</organism>
<name>A0A9P1CN59_9DINO</name>
<keyword evidence="12" id="KW-1185">Reference proteome</keyword>
<keyword evidence="4" id="KW-0223">Dioxygenase</keyword>
<proteinExistence type="predicted"/>
<dbReference type="EMBL" id="CAMXCT020001958">
    <property type="protein sequence ID" value="CAL1147870.1"/>
    <property type="molecule type" value="Genomic_DNA"/>
</dbReference>
<dbReference type="GO" id="GO:0071456">
    <property type="term" value="P:cellular response to hypoxia"/>
    <property type="evidence" value="ECO:0007669"/>
    <property type="project" value="TreeGrafter"/>
</dbReference>
<dbReference type="InterPro" id="IPR044862">
    <property type="entry name" value="Pro_4_hyd_alph_FE2OG_OXY"/>
</dbReference>
<dbReference type="GO" id="GO:0031418">
    <property type="term" value="F:L-ascorbic acid binding"/>
    <property type="evidence" value="ECO:0007669"/>
    <property type="project" value="UniProtKB-KW"/>
</dbReference>
<reference evidence="10" key="1">
    <citation type="submission" date="2022-10" db="EMBL/GenBank/DDBJ databases">
        <authorList>
            <person name="Chen Y."/>
            <person name="Dougan E. K."/>
            <person name="Chan C."/>
            <person name="Rhodes N."/>
            <person name="Thang M."/>
        </authorList>
    </citation>
    <scope>NUCLEOTIDE SEQUENCE</scope>
</reference>
<evidence type="ECO:0000256" key="1">
    <source>
        <dbReference type="ARBA" id="ARBA00001961"/>
    </source>
</evidence>
<feature type="coiled-coil region" evidence="7">
    <location>
        <begin position="349"/>
        <end position="398"/>
    </location>
</feature>
<comment type="cofactor">
    <cofactor evidence="1">
        <name>L-ascorbate</name>
        <dbReference type="ChEBI" id="CHEBI:38290"/>
    </cofactor>
</comment>
<evidence type="ECO:0000256" key="4">
    <source>
        <dbReference type="ARBA" id="ARBA00022964"/>
    </source>
</evidence>
<protein>
    <recommendedName>
        <fullName evidence="9">Fe2OG dioxygenase domain-containing protein</fullName>
    </recommendedName>
</protein>
<dbReference type="Proteomes" id="UP001152797">
    <property type="component" value="Unassembled WGS sequence"/>
</dbReference>
<sequence length="502" mass="57515">MALAGARKRRFAWDDELDGDDGDDGGGDASSSGDEEDEIPDGWESQKTLEIHTQVCPSAEYFELREQSEVEVPSAAPLRGRAVVLRRRQRLRAQPAAEKAPEAARQLRGRGFVVWDDFLGHPVASELLEGFETLQWSPGRLGSAESRSLRGDRIAWPDVDGTGRFGDALRSWIKALDELVLQLQPLLNDATELARVSHREPPMASVYPQHARYIRHYDNNCEEGLGDCNGRRLTAVYYLNKGITDSDGGHLRILGQRGGVYDILPSFDTLSLFWSDRRSPHEVMPNRSQTPRRALSCWYVDLTEASNERQSSLAQSPLVAERSKVHHRLNECIQLKTQLEGKVQGLYARERAKEEQRRMEEELRRQAEEEEEERRQKLRDERRRLKEERLQKDRKQEEVQVAAVPHISGIPELPKEPPGSAEMRLLEQTLLYCKKLLPKNHDEVQEKKPVEYNNPEGSLIIIPKEDRSEEYLFAPPKPRRHEGKIRKRPPTSKLKKSKEAQQ</sequence>
<keyword evidence="7" id="KW-0175">Coiled coil</keyword>
<dbReference type="PROSITE" id="PS51471">
    <property type="entry name" value="FE2OG_OXY"/>
    <property type="match status" value="1"/>
</dbReference>
<evidence type="ECO:0000259" key="9">
    <source>
        <dbReference type="PROSITE" id="PS51471"/>
    </source>
</evidence>
<keyword evidence="2" id="KW-0479">Metal-binding</keyword>
<dbReference type="Pfam" id="PF13640">
    <property type="entry name" value="2OG-FeII_Oxy_3"/>
    <property type="match status" value="1"/>
</dbReference>
<dbReference type="GO" id="GO:0031543">
    <property type="term" value="F:peptidyl-proline dioxygenase activity"/>
    <property type="evidence" value="ECO:0007669"/>
    <property type="project" value="TreeGrafter"/>
</dbReference>
<dbReference type="AlphaFoldDB" id="A0A9P1CN59"/>
<dbReference type="EMBL" id="CAMXCT010001958">
    <property type="protein sequence ID" value="CAI3994495.1"/>
    <property type="molecule type" value="Genomic_DNA"/>
</dbReference>
<dbReference type="EMBL" id="CAMXCT030001958">
    <property type="protein sequence ID" value="CAL4781807.1"/>
    <property type="molecule type" value="Genomic_DNA"/>
</dbReference>
<keyword evidence="5" id="KW-0560">Oxidoreductase</keyword>
<feature type="region of interest" description="Disordered" evidence="8">
    <location>
        <begin position="1"/>
        <end position="46"/>
    </location>
</feature>
<dbReference type="SMART" id="SM00702">
    <property type="entry name" value="P4Hc"/>
    <property type="match status" value="1"/>
</dbReference>
<dbReference type="InterPro" id="IPR051559">
    <property type="entry name" value="HIF_prolyl_hydroxylases"/>
</dbReference>
<keyword evidence="3" id="KW-0847">Vitamin C</keyword>
<dbReference type="GO" id="GO:0008198">
    <property type="term" value="F:ferrous iron binding"/>
    <property type="evidence" value="ECO:0007669"/>
    <property type="project" value="TreeGrafter"/>
</dbReference>
<evidence type="ECO:0000256" key="3">
    <source>
        <dbReference type="ARBA" id="ARBA00022896"/>
    </source>
</evidence>
<dbReference type="PANTHER" id="PTHR12907:SF26">
    <property type="entry name" value="HIF PROLYL HYDROXYLASE, ISOFORM C"/>
    <property type="match status" value="1"/>
</dbReference>
<feature type="region of interest" description="Disordered" evidence="8">
    <location>
        <begin position="465"/>
        <end position="502"/>
    </location>
</feature>
<dbReference type="PANTHER" id="PTHR12907">
    <property type="entry name" value="EGL NINE HOMOLOG-RELATED"/>
    <property type="match status" value="1"/>
</dbReference>
<dbReference type="InterPro" id="IPR006620">
    <property type="entry name" value="Pro_4_hyd_alph"/>
</dbReference>
<evidence type="ECO:0000256" key="7">
    <source>
        <dbReference type="SAM" id="Coils"/>
    </source>
</evidence>
<feature type="compositionally biased region" description="Basic residues" evidence="8">
    <location>
        <begin position="477"/>
        <end position="496"/>
    </location>
</feature>
<accession>A0A9P1CN59</accession>
<evidence type="ECO:0000313" key="11">
    <source>
        <dbReference type="EMBL" id="CAL1147870.1"/>
    </source>
</evidence>
<evidence type="ECO:0000256" key="8">
    <source>
        <dbReference type="SAM" id="MobiDB-lite"/>
    </source>
</evidence>
<comment type="caution">
    <text evidence="10">The sequence shown here is derived from an EMBL/GenBank/DDBJ whole genome shotgun (WGS) entry which is preliminary data.</text>
</comment>
<feature type="compositionally biased region" description="Acidic residues" evidence="8">
    <location>
        <begin position="14"/>
        <end position="26"/>
    </location>
</feature>